<dbReference type="Proteomes" id="UP000317318">
    <property type="component" value="Chromosome"/>
</dbReference>
<protein>
    <recommendedName>
        <fullName evidence="2">DUF4261 domain-containing protein</fullName>
    </recommendedName>
</protein>
<dbReference type="RefSeq" id="WP_145363365.1">
    <property type="nucleotide sequence ID" value="NZ_CP036268.1"/>
</dbReference>
<dbReference type="AlphaFoldDB" id="A0A517R085"/>
<evidence type="ECO:0000313" key="4">
    <source>
        <dbReference type="Proteomes" id="UP000317318"/>
    </source>
</evidence>
<feature type="region of interest" description="Disordered" evidence="1">
    <location>
        <begin position="1"/>
        <end position="27"/>
    </location>
</feature>
<dbReference type="KEGG" id="svp:Pan189_16030"/>
<proteinExistence type="predicted"/>
<evidence type="ECO:0000313" key="3">
    <source>
        <dbReference type="EMBL" id="QDT37230.1"/>
    </source>
</evidence>
<dbReference type="EMBL" id="CP036268">
    <property type="protein sequence ID" value="QDT37230.1"/>
    <property type="molecule type" value="Genomic_DNA"/>
</dbReference>
<dbReference type="InterPro" id="IPR025357">
    <property type="entry name" value="DUF4261"/>
</dbReference>
<reference evidence="3 4" key="1">
    <citation type="submission" date="2019-02" db="EMBL/GenBank/DDBJ databases">
        <title>Deep-cultivation of Planctomycetes and their phenomic and genomic characterization uncovers novel biology.</title>
        <authorList>
            <person name="Wiegand S."/>
            <person name="Jogler M."/>
            <person name="Boedeker C."/>
            <person name="Pinto D."/>
            <person name="Vollmers J."/>
            <person name="Rivas-Marin E."/>
            <person name="Kohn T."/>
            <person name="Peeters S.H."/>
            <person name="Heuer A."/>
            <person name="Rast P."/>
            <person name="Oberbeckmann S."/>
            <person name="Bunk B."/>
            <person name="Jeske O."/>
            <person name="Meyerdierks A."/>
            <person name="Storesund J.E."/>
            <person name="Kallscheuer N."/>
            <person name="Luecker S."/>
            <person name="Lage O.M."/>
            <person name="Pohl T."/>
            <person name="Merkel B.J."/>
            <person name="Hornburger P."/>
            <person name="Mueller R.-W."/>
            <person name="Bruemmer F."/>
            <person name="Labrenz M."/>
            <person name="Spormann A.M."/>
            <person name="Op den Camp H."/>
            <person name="Overmann J."/>
            <person name="Amann R."/>
            <person name="Jetten M.S.M."/>
            <person name="Mascher T."/>
            <person name="Medema M.H."/>
            <person name="Devos D.P."/>
            <person name="Kaster A.-K."/>
            <person name="Ovreas L."/>
            <person name="Rohde M."/>
            <person name="Galperin M.Y."/>
            <person name="Jogler C."/>
        </authorList>
    </citation>
    <scope>NUCLEOTIDE SEQUENCE [LARGE SCALE GENOMIC DNA]</scope>
    <source>
        <strain evidence="3 4">Pan189</strain>
    </source>
</reference>
<gene>
    <name evidence="3" type="ORF">Pan189_16030</name>
</gene>
<accession>A0A517R085</accession>
<name>A0A517R085_9PLAN</name>
<feature type="domain" description="DUF4261" evidence="2">
    <location>
        <begin position="199"/>
        <end position="273"/>
    </location>
</feature>
<dbReference type="OrthoDB" id="4404312at2"/>
<evidence type="ECO:0000259" key="2">
    <source>
        <dbReference type="Pfam" id="PF14080"/>
    </source>
</evidence>
<sequence>MPFSNPFRRSKSADAKPSGNAAENSEDPTRHCFVLCEHAQPGDLSEADQIVAEVFGPGYSADTSEPKVISVMHGKETVGFLAHMPAPIPEGEAEENAAGNFLWPDGKEKVAQHQSHIIVTNVGGSSESAIGSALTVSRLALVALRLYDGMGVYWGNASVCNSREVFESFCEDMSEEQLPVPAWLRFQFGPASENEIGVYTLGMRQFGLMELEVDRCSMDLGELFEFVSNLAHYLILSGPVIEDGNTVGGSEEERILVRHRPSMIEKSRKVYKIVFE</sequence>
<organism evidence="3 4">
    <name type="scientific">Stratiformator vulcanicus</name>
    <dbReference type="NCBI Taxonomy" id="2527980"/>
    <lineage>
        <taxon>Bacteria</taxon>
        <taxon>Pseudomonadati</taxon>
        <taxon>Planctomycetota</taxon>
        <taxon>Planctomycetia</taxon>
        <taxon>Planctomycetales</taxon>
        <taxon>Planctomycetaceae</taxon>
        <taxon>Stratiformator</taxon>
    </lineage>
</organism>
<dbReference type="Pfam" id="PF14080">
    <property type="entry name" value="DUF4261"/>
    <property type="match status" value="1"/>
</dbReference>
<keyword evidence="4" id="KW-1185">Reference proteome</keyword>
<evidence type="ECO:0000256" key="1">
    <source>
        <dbReference type="SAM" id="MobiDB-lite"/>
    </source>
</evidence>